<accession>A0A8S5P2R4</accession>
<organism evidence="2">
    <name type="scientific">Siphoviridae sp. ctH3Y19</name>
    <dbReference type="NCBI Taxonomy" id="2825419"/>
    <lineage>
        <taxon>Viruses</taxon>
        <taxon>Duplodnaviria</taxon>
        <taxon>Heunggongvirae</taxon>
        <taxon>Uroviricota</taxon>
        <taxon>Caudoviricetes</taxon>
    </lineage>
</organism>
<feature type="region of interest" description="Disordered" evidence="1">
    <location>
        <begin position="34"/>
        <end position="54"/>
    </location>
</feature>
<dbReference type="SUPFAM" id="SSF88659">
    <property type="entry name" value="Sigma3 and sigma4 domains of RNA polymerase sigma factors"/>
    <property type="match status" value="1"/>
</dbReference>
<evidence type="ECO:0000313" key="2">
    <source>
        <dbReference type="EMBL" id="DAE00747.1"/>
    </source>
</evidence>
<evidence type="ECO:0000256" key="1">
    <source>
        <dbReference type="SAM" id="MobiDB-lite"/>
    </source>
</evidence>
<name>A0A8S5P2R4_9CAUD</name>
<dbReference type="InterPro" id="IPR013324">
    <property type="entry name" value="RNA_pol_sigma_r3/r4-like"/>
</dbReference>
<proteinExistence type="predicted"/>
<dbReference type="Gene3D" id="1.10.10.10">
    <property type="entry name" value="Winged helix-like DNA-binding domain superfamily/Winged helix DNA-binding domain"/>
    <property type="match status" value="1"/>
</dbReference>
<feature type="compositionally biased region" description="Polar residues" evidence="1">
    <location>
        <begin position="35"/>
        <end position="47"/>
    </location>
</feature>
<dbReference type="InterPro" id="IPR036388">
    <property type="entry name" value="WH-like_DNA-bd_sf"/>
</dbReference>
<sequence>MRKKVAPMDKKLLSDYIDACELIRETEQQIRRLQAKQSETTQDSVRGSNPDFPYNAQHFKIEGTTFSMRDDARLLEKKKLLADRRAAAEETRVQVERWMVTIPARMQRIIRWKLWEGLTWEETAAKLGRKATGDSVRLEFQRFMSGK</sequence>
<protein>
    <recommendedName>
        <fullName evidence="3">RNA polymerase subunit sigma-70</fullName>
    </recommendedName>
</protein>
<dbReference type="EMBL" id="BK015309">
    <property type="protein sequence ID" value="DAE00747.1"/>
    <property type="molecule type" value="Genomic_DNA"/>
</dbReference>
<evidence type="ECO:0008006" key="3">
    <source>
        <dbReference type="Google" id="ProtNLM"/>
    </source>
</evidence>
<reference evidence="2" key="1">
    <citation type="journal article" date="2021" name="Proc. Natl. Acad. Sci. U.S.A.">
        <title>A Catalog of Tens of Thousands of Viruses from Human Metagenomes Reveals Hidden Associations with Chronic Diseases.</title>
        <authorList>
            <person name="Tisza M.J."/>
            <person name="Buck C.B."/>
        </authorList>
    </citation>
    <scope>NUCLEOTIDE SEQUENCE</scope>
    <source>
        <strain evidence="2">CtH3Y19</strain>
    </source>
</reference>